<dbReference type="InterPro" id="IPR027353">
    <property type="entry name" value="NET_dom"/>
</dbReference>
<comment type="caution">
    <text evidence="4">The sequence shown here is derived from an EMBL/GenBank/DDBJ whole genome shotgun (WGS) entry which is preliminary data.</text>
</comment>
<dbReference type="PROSITE" id="PS50014">
    <property type="entry name" value="BROMODOMAIN_2"/>
    <property type="match status" value="2"/>
</dbReference>
<dbReference type="Gene3D" id="1.20.1270.220">
    <property type="match status" value="1"/>
</dbReference>
<name>A0A1Y1S7I3_9MICR</name>
<dbReference type="GO" id="GO:0006338">
    <property type="term" value="P:chromatin remodeling"/>
    <property type="evidence" value="ECO:0007669"/>
    <property type="project" value="TreeGrafter"/>
</dbReference>
<evidence type="ECO:0000256" key="1">
    <source>
        <dbReference type="ARBA" id="ARBA00023117"/>
    </source>
</evidence>
<dbReference type="InterPro" id="IPR001487">
    <property type="entry name" value="Bromodomain"/>
</dbReference>
<dbReference type="InterPro" id="IPR036427">
    <property type="entry name" value="Bromodomain-like_sf"/>
</dbReference>
<dbReference type="AlphaFoldDB" id="A0A1Y1S7I3"/>
<evidence type="ECO:0000313" key="5">
    <source>
        <dbReference type="Proteomes" id="UP000192639"/>
    </source>
</evidence>
<sequence>MSVENSENITEEKYNPKILNNIMRKMRANANAGPFLQPVDPVALGIPDYAEKIKEPMDLGTIKKKLADNSYTSNEQFKTDMNLIFNNYYLYNGKSSPVGQMGVELEKAFINAYEAIENTKEEVEQNKKPTLKNKIKAVKMSQSDFELANGVLNELEKAKYKKTTWAFTQPVTDAEAPGYSAIIKNPMDMSRIRSKLTSREYENLQGFKNDLILIVENCKLYNPENSEIFRLGVEFEKLFKRELSKKELGPDAEIEELRKKISDLMMKLNSLEEAKRLENDLIFGIEIRESLGNKILAVGREESDKIVEIIQRSCSSFSYVGNDEIEVNMLTLPDHVVGEIKEFMDRLENKTVESNESCD</sequence>
<gene>
    <name evidence="4" type="primary">BDF1</name>
    <name evidence="4" type="ORF">ECANGB1_798</name>
</gene>
<evidence type="ECO:0000313" key="4">
    <source>
        <dbReference type="EMBL" id="ORD94398.1"/>
    </source>
</evidence>
<dbReference type="Proteomes" id="UP000192639">
    <property type="component" value="Unassembled WGS sequence"/>
</dbReference>
<dbReference type="SMART" id="SM00297">
    <property type="entry name" value="BROMO"/>
    <property type="match status" value="2"/>
</dbReference>
<dbReference type="InterPro" id="IPR050935">
    <property type="entry name" value="Bromo_chromatin_reader"/>
</dbReference>
<dbReference type="GO" id="GO:0000785">
    <property type="term" value="C:chromatin"/>
    <property type="evidence" value="ECO:0007669"/>
    <property type="project" value="TreeGrafter"/>
</dbReference>
<dbReference type="VEuPathDB" id="MicrosporidiaDB:ECANGB1_798"/>
<keyword evidence="1 2" id="KW-0103">Bromodomain</keyword>
<dbReference type="SUPFAM" id="SSF47370">
    <property type="entry name" value="Bromodomain"/>
    <property type="match status" value="2"/>
</dbReference>
<accession>A0A1Y1S7I3</accession>
<proteinExistence type="predicted"/>
<evidence type="ECO:0000256" key="2">
    <source>
        <dbReference type="PROSITE-ProRule" id="PRU00035"/>
    </source>
</evidence>
<dbReference type="Pfam" id="PF00439">
    <property type="entry name" value="Bromodomain"/>
    <property type="match status" value="2"/>
</dbReference>
<protein>
    <submittedName>
        <fullName evidence="4">BDF1</fullName>
    </submittedName>
</protein>
<dbReference type="InterPro" id="IPR038336">
    <property type="entry name" value="NET_sf"/>
</dbReference>
<feature type="domain" description="Bromo" evidence="3">
    <location>
        <begin position="27"/>
        <end position="99"/>
    </location>
</feature>
<dbReference type="PANTHER" id="PTHR22880:SF225">
    <property type="entry name" value="BROMODOMAIN-CONTAINING PROTEIN BET-1-RELATED"/>
    <property type="match status" value="1"/>
</dbReference>
<dbReference type="GO" id="GO:0005634">
    <property type="term" value="C:nucleus"/>
    <property type="evidence" value="ECO:0007669"/>
    <property type="project" value="TreeGrafter"/>
</dbReference>
<evidence type="ECO:0000259" key="3">
    <source>
        <dbReference type="PROSITE" id="PS50014"/>
    </source>
</evidence>
<dbReference type="OrthoDB" id="784962at2759"/>
<dbReference type="PANTHER" id="PTHR22880">
    <property type="entry name" value="FALZ-RELATED BROMODOMAIN-CONTAINING PROTEINS"/>
    <property type="match status" value="1"/>
</dbReference>
<dbReference type="Gene3D" id="1.20.920.10">
    <property type="entry name" value="Bromodomain-like"/>
    <property type="match status" value="2"/>
</dbReference>
<reference evidence="4 5" key="1">
    <citation type="journal article" date="2017" name="Environ. Microbiol.">
        <title>Decay of the glycolytic pathway and adaptation to intranuclear parasitism within Enterocytozoonidae microsporidia.</title>
        <authorList>
            <person name="Wiredu Boakye D."/>
            <person name="Jaroenlak P."/>
            <person name="Prachumwat A."/>
            <person name="Williams T.A."/>
            <person name="Bateman K.S."/>
            <person name="Itsathitphaisarn O."/>
            <person name="Sritunyalucksana K."/>
            <person name="Paszkiewicz K.H."/>
            <person name="Moore K.A."/>
            <person name="Stentiford G.D."/>
            <person name="Williams B.A."/>
        </authorList>
    </citation>
    <scope>NUCLEOTIDE SEQUENCE [LARGE SCALE GENOMIC DNA]</scope>
    <source>
        <strain evidence="4 5">GB1</strain>
    </source>
</reference>
<dbReference type="Pfam" id="PF17035">
    <property type="entry name" value="BET"/>
    <property type="match status" value="1"/>
</dbReference>
<organism evidence="4 5">
    <name type="scientific">Enterospora canceri</name>
    <dbReference type="NCBI Taxonomy" id="1081671"/>
    <lineage>
        <taxon>Eukaryota</taxon>
        <taxon>Fungi</taxon>
        <taxon>Fungi incertae sedis</taxon>
        <taxon>Microsporidia</taxon>
        <taxon>Enterocytozoonidae</taxon>
        <taxon>Enterospora</taxon>
    </lineage>
</organism>
<dbReference type="PRINTS" id="PR00503">
    <property type="entry name" value="BROMODOMAIN"/>
</dbReference>
<feature type="domain" description="Bromo" evidence="3">
    <location>
        <begin position="159"/>
        <end position="229"/>
    </location>
</feature>
<dbReference type="GO" id="GO:0006355">
    <property type="term" value="P:regulation of DNA-templated transcription"/>
    <property type="evidence" value="ECO:0007669"/>
    <property type="project" value="TreeGrafter"/>
</dbReference>
<keyword evidence="5" id="KW-1185">Reference proteome</keyword>
<dbReference type="EMBL" id="LWDP01000022">
    <property type="protein sequence ID" value="ORD94398.1"/>
    <property type="molecule type" value="Genomic_DNA"/>
</dbReference>